<evidence type="ECO:0000256" key="1">
    <source>
        <dbReference type="SAM" id="MobiDB-lite"/>
    </source>
</evidence>
<sequence>MQKRRLCDNCKLVTVDIDRSKNFLSGSNVASNNYSHSSHSNIHFTPLNIQSAPFNIQSTPLNTQSAPFNIQSTPLMHDNNRLERHDNNRLERHDNNRLERHDNNRLEQHDNIYSVLRDNNRLEVHDNNRLALQNYRLDNCDNNRLRMLDNSYLELRENSRLTMMNNSYLELRDNNRLDMHDNNRRELNDNNHLEVNDNNRLERRDNNRLDLLDNNRLEPDDDLYLGIRDNKRQEMYENMRLGVQNDRFEGFDNKRLTSLNKCRLEMSDNSRLEMFDYNRFESHDNNRIGTQDDKRLEMHENNRLQVNKNRFEIPNNNCPEKSDNSCLAMHRDNRLEERDNNLLEMRDNNHLVTGANNLLTIPTNNPVGMIRNNRVSAHNLQQTIEYIRTVDGESASGTAQTFLNERRRDEREPHNLSQTRLNLRQLITHNECSLNNRSGVIPGRPECEDNLDDAQGQNFFLNYTLSDGVQQLGGSLSHGLQLSNSHFPHTPDSDLVASNGLQPSGSSVSNVPQPLHCEPPNKVQKSGCLLFNELQHLNCKLSTVPQRSSVDPSVDSGIADSECAPCVIRNNVHNDFIRPDEIGTGFPRDGNETNAQDHNIQRQFRQLKNQHQEVISLQQSRGHQSQVQQRRLKIQLRNPIQREQIQLDPAGPCQTKASRAPGDVYFDDGSAEIEEFPFPELGEPIFQWPNFCLRELVYDQESTPSECEVHDEIVADFATVKNWLENPLNNASARPTLEEPAGQDGHDGRFYMCVQNDFPHDDAEIIDGWVEDSVNELERQVLNGPLDEEYCEGHFSPSVQNMLDTQHNEEGSPTSKVFGANNARVSKSLEFDETSSSGIRELRGTIREKTGDEESRAHFRLRNSKGCDISAMSNDAEEPDNSLKNCIDDNISSSNDPRVLYASSSQVGNIELVIEIEPEGDEFCEKFKHNELNSEEFSDSIPNVAGIAKADDHLSHVQNGSTQKIGAEIHEFCDASDSLNAVAVQSQSPSLIQNGRFAISPTEDQAICGDLGCPLVGYVEEEQASFTITCNAEDHGVEDELPSVVAPIAQSLPKVSFGLGAEVHPVTNTIGASSSSVIYTTQCGDAVNEVETIDDAVVLLHSPRTDILNNQVPPGIRANNYWDNFRSNTHQNLLSHAAQRKADPNIAYRVVGTSRNHNFSTHGSDAQSLNCDSCRGYQPLFCSNARTKTCECTSSLQKMELAATGATPKSNSNSFHVRCDNNCHHRVLSDVMPASLSENDVSSFPVYEDLGIRSTGIRRSLHNCSRSSLPDRTKSYVPNYFRSSATVRGQHSITNESLYPLSLCTRCSPSDRFKPPAPVNSDACVDGHSFQEFNAILNPDCNESLTPIRDQPLYFKCSELAGANDGPSIAERSGSSGTKCRGVSVSCASILKKPSELKNNDLHASIYTRPLAPDYSRASALNCSKYCTSDCDASNVRPPPTASNNELYSNSTAGRKGILSAQLPRTNGSHEQEAILVPNAKFVLRSLHDPESQTENSRPHNFCKNNSDLYSSKPVSQCTNRDHFHNDHQDLPVTSIEMKPSYLEFPPSDTNFPPSNVNFPPSNANFPPYNGSFPPPNATFPSSSANFPPTEANFPPSNVNFPPSNSNFPHSNANFPHPNANFPHSNANFPHSNANFPHSNANFPRSNVNHLPSDSKVPRSNEDLPQSKTNLLAHNVNTLNSNLTFPPSHWSFPPSELSFPPSNASFPPSNANFPPSYASFPPSNASFPPSNANFPPSNANFPPSNANFPPSNNRVSSVKNRVPSVKNRVSSVKNRVPSVKNRVSPVKNRVPSVKNRIHYWLPPQRQ</sequence>
<proteinExistence type="predicted"/>
<dbReference type="Proteomes" id="UP000694843">
    <property type="component" value="Unplaced"/>
</dbReference>
<feature type="region of interest" description="Disordered" evidence="1">
    <location>
        <begin position="490"/>
        <end position="512"/>
    </location>
</feature>
<feature type="compositionally biased region" description="Polar residues" evidence="1">
    <location>
        <begin position="499"/>
        <end position="512"/>
    </location>
</feature>
<dbReference type="OrthoDB" id="6383053at2759"/>
<feature type="compositionally biased region" description="Polar residues" evidence="1">
    <location>
        <begin position="1631"/>
        <end position="1652"/>
    </location>
</feature>
<gene>
    <name evidence="3" type="primary">LOC125178975</name>
</gene>
<protein>
    <submittedName>
        <fullName evidence="3">Uncharacterized protein LOC125178975</fullName>
    </submittedName>
</protein>
<feature type="compositionally biased region" description="Low complexity" evidence="1">
    <location>
        <begin position="1615"/>
        <end position="1630"/>
    </location>
</feature>
<feature type="region of interest" description="Disordered" evidence="1">
    <location>
        <begin position="1615"/>
        <end position="1665"/>
    </location>
</feature>
<organism evidence="2 3">
    <name type="scientific">Hyalella azteca</name>
    <name type="common">Amphipod</name>
    <dbReference type="NCBI Taxonomy" id="294128"/>
    <lineage>
        <taxon>Eukaryota</taxon>
        <taxon>Metazoa</taxon>
        <taxon>Ecdysozoa</taxon>
        <taxon>Arthropoda</taxon>
        <taxon>Crustacea</taxon>
        <taxon>Multicrustacea</taxon>
        <taxon>Malacostraca</taxon>
        <taxon>Eumalacostraca</taxon>
        <taxon>Peracarida</taxon>
        <taxon>Amphipoda</taxon>
        <taxon>Senticaudata</taxon>
        <taxon>Talitrida</taxon>
        <taxon>Talitroidea</taxon>
        <taxon>Hyalellidae</taxon>
        <taxon>Hyalella</taxon>
    </lineage>
</organism>
<evidence type="ECO:0000313" key="2">
    <source>
        <dbReference type="Proteomes" id="UP000694843"/>
    </source>
</evidence>
<reference evidence="3" key="1">
    <citation type="submission" date="2025-08" db="UniProtKB">
        <authorList>
            <consortium name="RefSeq"/>
        </authorList>
    </citation>
    <scope>IDENTIFICATION</scope>
    <source>
        <tissue evidence="3">Whole organism</tissue>
    </source>
</reference>
<dbReference type="GeneID" id="125178975"/>
<dbReference type="RefSeq" id="XP_047739917.1">
    <property type="nucleotide sequence ID" value="XM_047883961.1"/>
</dbReference>
<dbReference type="Gene3D" id="1.20.5.190">
    <property type="match status" value="1"/>
</dbReference>
<feature type="region of interest" description="Disordered" evidence="1">
    <location>
        <begin position="1752"/>
        <end position="1787"/>
    </location>
</feature>
<evidence type="ECO:0000313" key="3">
    <source>
        <dbReference type="RefSeq" id="XP_047739917.1"/>
    </source>
</evidence>
<accession>A0A979FTI4</accession>
<name>A0A979FTI4_HYAAZ</name>
<keyword evidence="2" id="KW-1185">Reference proteome</keyword>
<dbReference type="KEGG" id="hazt:125178975"/>